<dbReference type="InterPro" id="IPR038268">
    <property type="entry name" value="RHH_sf"/>
</dbReference>
<evidence type="ECO:0000313" key="2">
    <source>
        <dbReference type="EMBL" id="SFR35806.1"/>
    </source>
</evidence>
<dbReference type="GO" id="GO:0003677">
    <property type="term" value="F:DNA binding"/>
    <property type="evidence" value="ECO:0007669"/>
    <property type="project" value="UniProtKB-KW"/>
</dbReference>
<proteinExistence type="predicted"/>
<reference evidence="3" key="1">
    <citation type="submission" date="2016-10" db="EMBL/GenBank/DDBJ databases">
        <authorList>
            <person name="Varghese N."/>
            <person name="Submissions S."/>
        </authorList>
    </citation>
    <scope>NUCLEOTIDE SEQUENCE [LARGE SCALE GENOMIC DNA]</scope>
    <source>
        <strain evidence="3">DSM 26879</strain>
    </source>
</reference>
<sequence>MCELFIGADSAKWISRTKSLRIDGVATSIRIEEFFWSILDEIAHRDAMTVNQLITRLYFESLDAGHDIGNFTSFLRVCCGRYLSLIADAEFARGSDTALGDLAAGDILSRETARDHARAQQHIQPVDQLRTSRLSS</sequence>
<name>A0A1I6G0U8_9RHOB</name>
<dbReference type="Gene3D" id="1.10.3990.20">
    <property type="entry name" value="protein bp1543"/>
    <property type="match status" value="1"/>
</dbReference>
<keyword evidence="2" id="KW-0238">DNA-binding</keyword>
<dbReference type="Pfam" id="PF13467">
    <property type="entry name" value="RHH_4"/>
    <property type="match status" value="1"/>
</dbReference>
<organism evidence="2 3">
    <name type="scientific">Yoonia tamlensis</name>
    <dbReference type="NCBI Taxonomy" id="390270"/>
    <lineage>
        <taxon>Bacteria</taxon>
        <taxon>Pseudomonadati</taxon>
        <taxon>Pseudomonadota</taxon>
        <taxon>Alphaproteobacteria</taxon>
        <taxon>Rhodobacterales</taxon>
        <taxon>Paracoccaceae</taxon>
        <taxon>Yoonia</taxon>
    </lineage>
</organism>
<keyword evidence="3" id="KW-1185">Reference proteome</keyword>
<feature type="domain" description="Ribbon-helix-helix" evidence="1">
    <location>
        <begin position="16"/>
        <end position="83"/>
    </location>
</feature>
<accession>A0A1I6G0U8</accession>
<dbReference type="STRING" id="390270.SAMN04488005_0876"/>
<protein>
    <submittedName>
        <fullName evidence="2">Predicted DNA-binding protein, contains Ribbon-helix-helix (RHH) domain</fullName>
    </submittedName>
</protein>
<dbReference type="RefSeq" id="WP_090196888.1">
    <property type="nucleotide sequence ID" value="NZ_FOYP01000001.1"/>
</dbReference>
<evidence type="ECO:0000313" key="3">
    <source>
        <dbReference type="Proteomes" id="UP000199478"/>
    </source>
</evidence>
<dbReference type="OrthoDB" id="5458732at2"/>
<gene>
    <name evidence="2" type="ORF">SAMN04488005_0876</name>
</gene>
<evidence type="ECO:0000259" key="1">
    <source>
        <dbReference type="Pfam" id="PF13467"/>
    </source>
</evidence>
<dbReference type="EMBL" id="FOYP01000001">
    <property type="protein sequence ID" value="SFR35806.1"/>
    <property type="molecule type" value="Genomic_DNA"/>
</dbReference>
<dbReference type="InterPro" id="IPR027373">
    <property type="entry name" value="RHH_dom"/>
</dbReference>
<dbReference type="AlphaFoldDB" id="A0A1I6G0U8"/>
<dbReference type="Proteomes" id="UP000199478">
    <property type="component" value="Unassembled WGS sequence"/>
</dbReference>